<dbReference type="RefSeq" id="YP_010751083.1">
    <property type="nucleotide sequence ID" value="NC_073365.1"/>
</dbReference>
<dbReference type="EMBL" id="MK937591">
    <property type="protein sequence ID" value="QDH91660.1"/>
    <property type="molecule type" value="Genomic_DNA"/>
</dbReference>
<sequence length="138" mass="16123">MTAEQDARNAHDLFRVRVERLASEVRLGMQCRVIVGHDAEHEPGRLYLQIECYRRDVITDEMGFGYGGKAYLSPHATDSELIQTMFGLYKGYWEHEARENFEWRGRRVFGPHISTEALWDVATRVDVRSARHVEDRAR</sequence>
<accession>A0A514DDH3</accession>
<dbReference type="KEGG" id="vg:80004744"/>
<gene>
    <name evidence="1" type="primary">76</name>
    <name evidence="1" type="ORF">PBI_CINNA_76</name>
</gene>
<dbReference type="GeneID" id="80004744"/>
<evidence type="ECO:0000313" key="1">
    <source>
        <dbReference type="EMBL" id="QDH91660.1"/>
    </source>
</evidence>
<keyword evidence="2" id="KW-1185">Reference proteome</keyword>
<proteinExistence type="predicted"/>
<reference evidence="1 2" key="1">
    <citation type="submission" date="2019-05" db="EMBL/GenBank/DDBJ databases">
        <authorList>
            <person name="Stoner T.H."/>
            <person name="Aull H.G."/>
            <person name="Divens A.M."/>
            <person name="Zack K."/>
            <person name="Garlena R.A."/>
            <person name="Russell D.A."/>
            <person name="Pope W.H."/>
            <person name="Jacobs-Sera D."/>
            <person name="Hatfull G.F."/>
        </authorList>
    </citation>
    <scope>NUCLEOTIDE SEQUENCE [LARGE SCALE GENOMIC DNA]</scope>
</reference>
<protein>
    <submittedName>
        <fullName evidence="1">Uncharacterized protein</fullName>
    </submittedName>
</protein>
<evidence type="ECO:0000313" key="2">
    <source>
        <dbReference type="Proteomes" id="UP000317804"/>
    </source>
</evidence>
<organism evidence="1 2">
    <name type="scientific">Microbacterium phage Cinna</name>
    <dbReference type="NCBI Taxonomy" id="2591215"/>
    <lineage>
        <taxon>Viruses</taxon>
        <taxon>Duplodnaviria</taxon>
        <taxon>Heunggongvirae</taxon>
        <taxon>Uroviricota</taxon>
        <taxon>Caudoviricetes</taxon>
        <taxon>Kutznervirinae</taxon>
        <taxon>Mementomorivirus</taxon>
        <taxon>Mementomorivirus cinna</taxon>
    </lineage>
</organism>
<name>A0A514DDH3_9CAUD</name>
<dbReference type="Proteomes" id="UP000317804">
    <property type="component" value="Segment"/>
</dbReference>